<dbReference type="PROSITE" id="PS00105">
    <property type="entry name" value="AA_TRANSFER_CLASS_1"/>
    <property type="match status" value="1"/>
</dbReference>
<proteinExistence type="inferred from homology"/>
<dbReference type="EMBL" id="CP058559">
    <property type="protein sequence ID" value="QNO14707.1"/>
    <property type="molecule type" value="Genomic_DNA"/>
</dbReference>
<name>A0A7G9W7P5_ALKCA</name>
<dbReference type="Proteomes" id="UP000516160">
    <property type="component" value="Chromosome"/>
</dbReference>
<dbReference type="PANTHER" id="PTHR43510:SF1">
    <property type="entry name" value="AMINOTRANSFERASE FUNCTION, HYPOTHETICAL (EUROFUNG)"/>
    <property type="match status" value="1"/>
</dbReference>
<dbReference type="GO" id="GO:0030170">
    <property type="term" value="F:pyridoxal phosphate binding"/>
    <property type="evidence" value="ECO:0007669"/>
    <property type="project" value="InterPro"/>
</dbReference>
<protein>
    <recommendedName>
        <fullName evidence="1">Aminotransferase</fullName>
        <ecNumber evidence="1">2.6.1.-</ecNumber>
    </recommendedName>
</protein>
<dbReference type="EC" id="2.6.1.-" evidence="1"/>
<evidence type="ECO:0000259" key="2">
    <source>
        <dbReference type="Pfam" id="PF00155"/>
    </source>
</evidence>
<dbReference type="InterPro" id="IPR015422">
    <property type="entry name" value="PyrdxlP-dep_Trfase_small"/>
</dbReference>
<dbReference type="RefSeq" id="WP_213168620.1">
    <property type="nucleotide sequence ID" value="NZ_CP058559.1"/>
</dbReference>
<comment type="cofactor">
    <cofactor evidence="1">
        <name>pyridoxal 5'-phosphate</name>
        <dbReference type="ChEBI" id="CHEBI:597326"/>
    </cofactor>
</comment>
<dbReference type="GO" id="GO:0008483">
    <property type="term" value="F:transaminase activity"/>
    <property type="evidence" value="ECO:0007669"/>
    <property type="project" value="UniProtKB-KW"/>
</dbReference>
<dbReference type="CDD" id="cd00609">
    <property type="entry name" value="AAT_like"/>
    <property type="match status" value="1"/>
</dbReference>
<dbReference type="Pfam" id="PF00155">
    <property type="entry name" value="Aminotran_1_2"/>
    <property type="match status" value="1"/>
</dbReference>
<dbReference type="PANTHER" id="PTHR43510">
    <property type="entry name" value="AMINOTRANSFERASE FUNCTION, HYPOTHETICAL (EUROFUNG)"/>
    <property type="match status" value="1"/>
</dbReference>
<dbReference type="SUPFAM" id="SSF53383">
    <property type="entry name" value="PLP-dependent transferases"/>
    <property type="match status" value="1"/>
</dbReference>
<dbReference type="InterPro" id="IPR004838">
    <property type="entry name" value="NHTrfase_class1_PyrdxlP-BS"/>
</dbReference>
<feature type="domain" description="Aminotransferase class I/classII large" evidence="2">
    <location>
        <begin position="55"/>
        <end position="365"/>
    </location>
</feature>
<evidence type="ECO:0000313" key="4">
    <source>
        <dbReference type="Proteomes" id="UP000516160"/>
    </source>
</evidence>
<keyword evidence="1 3" id="KW-0808">Transferase</keyword>
<reference evidence="3 4" key="1">
    <citation type="submission" date="2020-07" db="EMBL/GenBank/DDBJ databases">
        <title>Alkalicella. sp. LB2 genome.</title>
        <authorList>
            <person name="Postec A."/>
            <person name="Quemeneur M."/>
        </authorList>
    </citation>
    <scope>NUCLEOTIDE SEQUENCE [LARGE SCALE GENOMIC DNA]</scope>
    <source>
        <strain evidence="3 4">LB2</strain>
    </source>
</reference>
<keyword evidence="1 3" id="KW-0032">Aminotransferase</keyword>
<sequence length="372" mass="41559">MKIKDFGIEIWMNAREGDCIYNLAQTCVEPFNVEELLSLSGEKEEIINDILKMKLNYGEIDGSIRLRSAIAKLYKEVDFENVMITHGAIGANSLVFQTLLEPGDTVVTVIPTYQQHYSLPEALGAQVKTVNLTAENKYLPNIEELTAQMNDRTKLICISNPNNPTGSLMDKEFLLKIVEIAKEYDAYILCDEVYRGLTHEGESFTESIVDLYEKGISTGSMSKTFSLAGLRIGWATGPADLIKSLSKRRDYNTISCSMVDDRLAAVALENLDKIIHRNLTLVKENIEILDKWINSEPRLSYVRPKAGTTAFVKFDLGMTSEEFCGRLLEEKGVLLVPGKALDMEGYVRIGYADSPEKIKAGLEKISEFISGL</sequence>
<organism evidence="3 4">
    <name type="scientific">Alkalicella caledoniensis</name>
    <dbReference type="NCBI Taxonomy" id="2731377"/>
    <lineage>
        <taxon>Bacteria</taxon>
        <taxon>Bacillati</taxon>
        <taxon>Bacillota</taxon>
        <taxon>Clostridia</taxon>
        <taxon>Eubacteriales</taxon>
        <taxon>Proteinivoracaceae</taxon>
        <taxon>Alkalicella</taxon>
    </lineage>
</organism>
<gene>
    <name evidence="3" type="ORF">HYG86_07850</name>
</gene>
<evidence type="ECO:0000256" key="1">
    <source>
        <dbReference type="RuleBase" id="RU000481"/>
    </source>
</evidence>
<dbReference type="InterPro" id="IPR015421">
    <property type="entry name" value="PyrdxlP-dep_Trfase_major"/>
</dbReference>
<dbReference type="AlphaFoldDB" id="A0A7G9W7P5"/>
<keyword evidence="4" id="KW-1185">Reference proteome</keyword>
<dbReference type="NCBIfam" id="NF005593">
    <property type="entry name" value="PRK07324.1"/>
    <property type="match status" value="1"/>
</dbReference>
<evidence type="ECO:0000313" key="3">
    <source>
        <dbReference type="EMBL" id="QNO14707.1"/>
    </source>
</evidence>
<dbReference type="KEGG" id="acae:HYG86_07850"/>
<dbReference type="Gene3D" id="3.40.640.10">
    <property type="entry name" value="Type I PLP-dependent aspartate aminotransferase-like (Major domain)"/>
    <property type="match status" value="1"/>
</dbReference>
<comment type="similarity">
    <text evidence="1">Belongs to the class-I pyridoxal-phosphate-dependent aminotransferase family.</text>
</comment>
<dbReference type="InterPro" id="IPR004839">
    <property type="entry name" value="Aminotransferase_I/II_large"/>
</dbReference>
<dbReference type="InterPro" id="IPR015424">
    <property type="entry name" value="PyrdxlP-dep_Trfase"/>
</dbReference>
<accession>A0A7G9W7P5</accession>
<dbReference type="Gene3D" id="3.90.1150.10">
    <property type="entry name" value="Aspartate Aminotransferase, domain 1"/>
    <property type="match status" value="1"/>
</dbReference>